<dbReference type="Proteomes" id="UP000598271">
    <property type="component" value="Unassembled WGS sequence"/>
</dbReference>
<dbReference type="InterPro" id="IPR036291">
    <property type="entry name" value="NAD(P)-bd_dom_sf"/>
</dbReference>
<evidence type="ECO:0000256" key="1">
    <source>
        <dbReference type="ARBA" id="ARBA00023002"/>
    </source>
</evidence>
<reference evidence="4 5" key="1">
    <citation type="journal article" date="2014" name="Int. J. Syst. Evol. Microbiol.">
        <title>Complete genome sequence of Corynebacterium casei LMG S-19264T (=DSM 44701T), isolated from a smear-ripened cheese.</title>
        <authorList>
            <consortium name="US DOE Joint Genome Institute (JGI-PGF)"/>
            <person name="Walter F."/>
            <person name="Albersmeier A."/>
            <person name="Kalinowski J."/>
            <person name="Ruckert C."/>
        </authorList>
    </citation>
    <scope>NUCLEOTIDE SEQUENCE [LARGE SCALE GENOMIC DNA]</scope>
    <source>
        <strain evidence="4 5">KCTC 12866</strain>
    </source>
</reference>
<accession>A0A8J3D2U4</accession>
<protein>
    <submittedName>
        <fullName evidence="4">Dehydrogenase MviM</fullName>
    </submittedName>
</protein>
<dbReference type="AlphaFoldDB" id="A0A8J3D2U4"/>
<dbReference type="EMBL" id="BMXF01000001">
    <property type="protein sequence ID" value="GHB63182.1"/>
    <property type="molecule type" value="Genomic_DNA"/>
</dbReference>
<dbReference type="SUPFAM" id="SSF51735">
    <property type="entry name" value="NAD(P)-binding Rossmann-fold domains"/>
    <property type="match status" value="1"/>
</dbReference>
<dbReference type="Gene3D" id="3.40.50.720">
    <property type="entry name" value="NAD(P)-binding Rossmann-like Domain"/>
    <property type="match status" value="1"/>
</dbReference>
<feature type="domain" description="GFO/IDH/MocA-like oxidoreductase" evidence="3">
    <location>
        <begin position="134"/>
        <end position="251"/>
    </location>
</feature>
<feature type="domain" description="Gfo/Idh/MocA-like oxidoreductase N-terminal" evidence="2">
    <location>
        <begin position="3"/>
        <end position="115"/>
    </location>
</feature>
<dbReference type="PANTHER" id="PTHR43818:SF11">
    <property type="entry name" value="BCDNA.GH03377"/>
    <property type="match status" value="1"/>
</dbReference>
<evidence type="ECO:0000313" key="4">
    <source>
        <dbReference type="EMBL" id="GHB63182.1"/>
    </source>
</evidence>
<dbReference type="PANTHER" id="PTHR43818">
    <property type="entry name" value="BCDNA.GH03377"/>
    <property type="match status" value="1"/>
</dbReference>
<gene>
    <name evidence="4" type="ORF">GCM10007390_16270</name>
</gene>
<organism evidence="4 5">
    <name type="scientific">Persicitalea jodogahamensis</name>
    <dbReference type="NCBI Taxonomy" id="402147"/>
    <lineage>
        <taxon>Bacteria</taxon>
        <taxon>Pseudomonadati</taxon>
        <taxon>Bacteroidota</taxon>
        <taxon>Cytophagia</taxon>
        <taxon>Cytophagales</taxon>
        <taxon>Spirosomataceae</taxon>
        <taxon>Persicitalea</taxon>
    </lineage>
</organism>
<dbReference type="Pfam" id="PF01408">
    <property type="entry name" value="GFO_IDH_MocA"/>
    <property type="match status" value="1"/>
</dbReference>
<comment type="caution">
    <text evidence="4">The sequence shown here is derived from an EMBL/GenBank/DDBJ whole genome shotgun (WGS) entry which is preliminary data.</text>
</comment>
<evidence type="ECO:0000259" key="3">
    <source>
        <dbReference type="Pfam" id="PF22725"/>
    </source>
</evidence>
<dbReference type="SUPFAM" id="SSF55347">
    <property type="entry name" value="Glyceraldehyde-3-phosphate dehydrogenase-like, C-terminal domain"/>
    <property type="match status" value="1"/>
</dbReference>
<dbReference type="GO" id="GO:0016491">
    <property type="term" value="F:oxidoreductase activity"/>
    <property type="evidence" value="ECO:0007669"/>
    <property type="project" value="UniProtKB-KW"/>
</dbReference>
<dbReference type="GO" id="GO:0000166">
    <property type="term" value="F:nucleotide binding"/>
    <property type="evidence" value="ECO:0007669"/>
    <property type="project" value="InterPro"/>
</dbReference>
<dbReference type="Pfam" id="PF22725">
    <property type="entry name" value="GFO_IDH_MocA_C3"/>
    <property type="match status" value="1"/>
</dbReference>
<dbReference type="InterPro" id="IPR055170">
    <property type="entry name" value="GFO_IDH_MocA-like_dom"/>
</dbReference>
<sequence>MQKIAMLGSGFIGRFYAESIHGQRSRDRVTAIYARRDESARKFAKDYGCDFASSDMEEVIARPDVTMVCVALPNHVHAEAVMLCAKHKKNVICTKPLGRTAEEALQMMKAVEEAGIFGGYLEDLCYTPKFLKSMESVRSGALGRILWAKSREAHPGPHSEWFWDLEQAGGGCILDLGCHCIEISRNFIGKDIKPVEVMCWADTQVKPIEAEDHAIALVKYENGAIGQFETSWTFRGGMDLRDEVMGTEGTIWINNFLRTGLEMYTSGKGADYVAEKAESNSGWLFPVGDEVNDLGYNHMFTDMFGAAEKGTDPAETFYDGYVVNAVIDAAYRSAKTKRWEPVELAIWRGQEGLTKPSNYTDYDADHYLIKQEMTHDGRNKLILKEKVSGKIVERDV</sequence>
<name>A0A8J3D2U4_9BACT</name>
<dbReference type="RefSeq" id="WP_189563811.1">
    <property type="nucleotide sequence ID" value="NZ_BMXF01000001.1"/>
</dbReference>
<dbReference type="InterPro" id="IPR000683">
    <property type="entry name" value="Gfo/Idh/MocA-like_OxRdtase_N"/>
</dbReference>
<dbReference type="Gene3D" id="3.30.360.10">
    <property type="entry name" value="Dihydrodipicolinate Reductase, domain 2"/>
    <property type="match status" value="1"/>
</dbReference>
<evidence type="ECO:0000313" key="5">
    <source>
        <dbReference type="Proteomes" id="UP000598271"/>
    </source>
</evidence>
<evidence type="ECO:0000259" key="2">
    <source>
        <dbReference type="Pfam" id="PF01408"/>
    </source>
</evidence>
<dbReference type="InterPro" id="IPR050463">
    <property type="entry name" value="Gfo/Idh/MocA_oxidrdct_glycsds"/>
</dbReference>
<keyword evidence="5" id="KW-1185">Reference proteome</keyword>
<proteinExistence type="predicted"/>
<keyword evidence="1" id="KW-0560">Oxidoreductase</keyword>